<evidence type="ECO:0000313" key="2">
    <source>
        <dbReference type="Proteomes" id="UP001595871"/>
    </source>
</evidence>
<evidence type="ECO:0000313" key="1">
    <source>
        <dbReference type="EMBL" id="MFC4190386.1"/>
    </source>
</evidence>
<sequence length="76" mass="8213">MTQKPLYHYVDMDGDELTVTADLTDELRVATIRIRSNGLISAVQLPVDNATNDVLHLLAAIRSAAGLPPEDTTPTP</sequence>
<name>A0ABV8NCB0_9ACTN</name>
<comment type="caution">
    <text evidence="1">The sequence shown here is derived from an EMBL/GenBank/DDBJ whole genome shotgun (WGS) entry which is preliminary data.</text>
</comment>
<reference evidence="2" key="1">
    <citation type="journal article" date="2019" name="Int. J. Syst. Evol. Microbiol.">
        <title>The Global Catalogue of Microorganisms (GCM) 10K type strain sequencing project: providing services to taxonomists for standard genome sequencing and annotation.</title>
        <authorList>
            <consortium name="The Broad Institute Genomics Platform"/>
            <consortium name="The Broad Institute Genome Sequencing Center for Infectious Disease"/>
            <person name="Wu L."/>
            <person name="Ma J."/>
        </authorList>
    </citation>
    <scope>NUCLEOTIDE SEQUENCE [LARGE SCALE GENOMIC DNA]</scope>
    <source>
        <strain evidence="2">CCM 3243</strain>
    </source>
</reference>
<dbReference type="EMBL" id="JBHSCF010000055">
    <property type="protein sequence ID" value="MFC4190386.1"/>
    <property type="molecule type" value="Genomic_DNA"/>
</dbReference>
<proteinExistence type="predicted"/>
<keyword evidence="2" id="KW-1185">Reference proteome</keyword>
<protein>
    <submittedName>
        <fullName evidence="1">Uncharacterized protein</fullName>
    </submittedName>
</protein>
<dbReference type="RefSeq" id="WP_200696986.1">
    <property type="nucleotide sequence ID" value="NZ_BAAAYA010000005.1"/>
</dbReference>
<accession>A0ABV8NCB0</accession>
<gene>
    <name evidence="1" type="ORF">ACFO3R_29015</name>
</gene>
<dbReference type="Proteomes" id="UP001595871">
    <property type="component" value="Unassembled WGS sequence"/>
</dbReference>
<organism evidence="1 2">
    <name type="scientific">Streptomyces flavovirens</name>
    <dbReference type="NCBI Taxonomy" id="52258"/>
    <lineage>
        <taxon>Bacteria</taxon>
        <taxon>Bacillati</taxon>
        <taxon>Actinomycetota</taxon>
        <taxon>Actinomycetes</taxon>
        <taxon>Kitasatosporales</taxon>
        <taxon>Streptomycetaceae</taxon>
        <taxon>Streptomyces</taxon>
    </lineage>
</organism>